<protein>
    <submittedName>
        <fullName evidence="1">Uncharacterized protein</fullName>
    </submittedName>
</protein>
<evidence type="ECO:0000313" key="1">
    <source>
        <dbReference type="EMBL" id="GIY68958.1"/>
    </source>
</evidence>
<proteinExistence type="predicted"/>
<keyword evidence="2" id="KW-1185">Reference proteome</keyword>
<name>A0AAV4VHE4_CAEEX</name>
<dbReference type="EMBL" id="BPLR01014472">
    <property type="protein sequence ID" value="GIY68958.1"/>
    <property type="molecule type" value="Genomic_DNA"/>
</dbReference>
<dbReference type="AlphaFoldDB" id="A0AAV4VHE4"/>
<organism evidence="1 2">
    <name type="scientific">Caerostris extrusa</name>
    <name type="common">Bark spider</name>
    <name type="synonym">Caerostris bankana</name>
    <dbReference type="NCBI Taxonomy" id="172846"/>
    <lineage>
        <taxon>Eukaryota</taxon>
        <taxon>Metazoa</taxon>
        <taxon>Ecdysozoa</taxon>
        <taxon>Arthropoda</taxon>
        <taxon>Chelicerata</taxon>
        <taxon>Arachnida</taxon>
        <taxon>Araneae</taxon>
        <taxon>Araneomorphae</taxon>
        <taxon>Entelegynae</taxon>
        <taxon>Araneoidea</taxon>
        <taxon>Araneidae</taxon>
        <taxon>Caerostris</taxon>
    </lineage>
</organism>
<sequence length="91" mass="10192">MASSGYLVNAYNCNMTPAKTNLRGNLNIVYIFVVGDETAGKTRLIRAFTNARINDAFLPSFDYVSTYTHQLMSGPLELRIVELQSKRDLSL</sequence>
<evidence type="ECO:0000313" key="2">
    <source>
        <dbReference type="Proteomes" id="UP001054945"/>
    </source>
</evidence>
<reference evidence="1 2" key="1">
    <citation type="submission" date="2021-06" db="EMBL/GenBank/DDBJ databases">
        <title>Caerostris extrusa draft genome.</title>
        <authorList>
            <person name="Kono N."/>
            <person name="Arakawa K."/>
        </authorList>
    </citation>
    <scope>NUCLEOTIDE SEQUENCE [LARGE SCALE GENOMIC DNA]</scope>
</reference>
<gene>
    <name evidence="1" type="ORF">CEXT_145931</name>
</gene>
<comment type="caution">
    <text evidence="1">The sequence shown here is derived from an EMBL/GenBank/DDBJ whole genome shotgun (WGS) entry which is preliminary data.</text>
</comment>
<accession>A0AAV4VHE4</accession>
<dbReference type="Proteomes" id="UP001054945">
    <property type="component" value="Unassembled WGS sequence"/>
</dbReference>